<evidence type="ECO:0000256" key="3">
    <source>
        <dbReference type="ARBA" id="ARBA00022801"/>
    </source>
</evidence>
<dbReference type="InterPro" id="IPR015500">
    <property type="entry name" value="Peptidase_S8_subtilisin-rel"/>
</dbReference>
<gene>
    <name evidence="11" type="ORF">KDA82_26260</name>
</gene>
<protein>
    <submittedName>
        <fullName evidence="11">S8 family peptidase</fullName>
    </submittedName>
</protein>
<dbReference type="GO" id="GO:0004252">
    <property type="term" value="F:serine-type endopeptidase activity"/>
    <property type="evidence" value="ECO:0007669"/>
    <property type="project" value="UniProtKB-UniRule"/>
</dbReference>
<name>A0A8T4IXU3_9ACTN</name>
<evidence type="ECO:0000313" key="12">
    <source>
        <dbReference type="Proteomes" id="UP000675554"/>
    </source>
</evidence>
<dbReference type="InterPro" id="IPR022398">
    <property type="entry name" value="Peptidase_S8_His-AS"/>
</dbReference>
<evidence type="ECO:0000256" key="7">
    <source>
        <dbReference type="RuleBase" id="RU003355"/>
    </source>
</evidence>
<keyword evidence="4 6" id="KW-0720">Serine protease</keyword>
<keyword evidence="3 6" id="KW-0378">Hydrolase</keyword>
<dbReference type="AlphaFoldDB" id="A0A8T4IXU3"/>
<keyword evidence="2 6" id="KW-0645">Protease</keyword>
<comment type="similarity">
    <text evidence="1 6 7">Belongs to the peptidase S8 family.</text>
</comment>
<dbReference type="PRINTS" id="PR00723">
    <property type="entry name" value="SUBTILISIN"/>
</dbReference>
<dbReference type="InterPro" id="IPR037045">
    <property type="entry name" value="S8pro/Inhibitor_I9_sf"/>
</dbReference>
<feature type="domain" description="Peptidase S8/S53" evidence="9">
    <location>
        <begin position="157"/>
        <end position="389"/>
    </location>
</feature>
<dbReference type="InterPro" id="IPR000209">
    <property type="entry name" value="Peptidase_S8/S53_dom"/>
</dbReference>
<keyword evidence="8" id="KW-0732">Signal</keyword>
<dbReference type="InterPro" id="IPR034193">
    <property type="entry name" value="PCSK9_ProteinaseK-like"/>
</dbReference>
<feature type="chain" id="PRO_5038823042" evidence="8">
    <location>
        <begin position="29"/>
        <end position="408"/>
    </location>
</feature>
<dbReference type="InterPro" id="IPR036852">
    <property type="entry name" value="Peptidase_S8/S53_dom_sf"/>
</dbReference>
<dbReference type="FunFam" id="3.40.50.200:FF:000014">
    <property type="entry name" value="Proteinase K"/>
    <property type="match status" value="1"/>
</dbReference>
<dbReference type="GO" id="GO:0006508">
    <property type="term" value="P:proteolysis"/>
    <property type="evidence" value="ECO:0007669"/>
    <property type="project" value="UniProtKB-KW"/>
</dbReference>
<feature type="active site" description="Charge relay system" evidence="5 6">
    <location>
        <position position="197"/>
    </location>
</feature>
<dbReference type="EMBL" id="JAGSMN010000665">
    <property type="protein sequence ID" value="MBR7676448.1"/>
    <property type="molecule type" value="Genomic_DNA"/>
</dbReference>
<evidence type="ECO:0000256" key="5">
    <source>
        <dbReference type="PIRSR" id="PIRSR615500-1"/>
    </source>
</evidence>
<feature type="domain" description="Inhibitor I9" evidence="10">
    <location>
        <begin position="73"/>
        <end position="123"/>
    </location>
</feature>
<reference evidence="11" key="1">
    <citation type="submission" date="2021-04" db="EMBL/GenBank/DDBJ databases">
        <title>Sequencing of actinobacteria type strains.</title>
        <authorList>
            <person name="Nguyen G.-S."/>
            <person name="Wentzel A."/>
        </authorList>
    </citation>
    <scope>NUCLEOTIDE SEQUENCE</scope>
    <source>
        <strain evidence="11">DSM 42095</strain>
    </source>
</reference>
<dbReference type="InterPro" id="IPR023827">
    <property type="entry name" value="Peptidase_S8_Asp-AS"/>
</dbReference>
<dbReference type="InterPro" id="IPR023828">
    <property type="entry name" value="Peptidase_S8_Ser-AS"/>
</dbReference>
<dbReference type="PROSITE" id="PS00138">
    <property type="entry name" value="SUBTILASE_SER"/>
    <property type="match status" value="1"/>
</dbReference>
<evidence type="ECO:0000313" key="11">
    <source>
        <dbReference type="EMBL" id="MBR7676448.1"/>
    </source>
</evidence>
<feature type="active site" description="Charge relay system" evidence="5 6">
    <location>
        <position position="354"/>
    </location>
</feature>
<dbReference type="PROSITE" id="PS00136">
    <property type="entry name" value="SUBTILASE_ASP"/>
    <property type="match status" value="1"/>
</dbReference>
<evidence type="ECO:0000256" key="6">
    <source>
        <dbReference type="PROSITE-ProRule" id="PRU01240"/>
    </source>
</evidence>
<dbReference type="Gene3D" id="3.30.70.80">
    <property type="entry name" value="Peptidase S8 propeptide/proteinase inhibitor I9"/>
    <property type="match status" value="1"/>
</dbReference>
<keyword evidence="12" id="KW-1185">Reference proteome</keyword>
<dbReference type="PANTHER" id="PTHR43806:SF11">
    <property type="entry name" value="CEREVISIN-RELATED"/>
    <property type="match status" value="1"/>
</dbReference>
<dbReference type="Pfam" id="PF05922">
    <property type="entry name" value="Inhibitor_I9"/>
    <property type="match status" value="1"/>
</dbReference>
<feature type="active site" description="Charge relay system" evidence="5 6">
    <location>
        <position position="163"/>
    </location>
</feature>
<dbReference type="InterPro" id="IPR050131">
    <property type="entry name" value="Peptidase_S8_subtilisin-like"/>
</dbReference>
<comment type="caution">
    <text evidence="11">The sequence shown here is derived from an EMBL/GenBank/DDBJ whole genome shotgun (WGS) entry which is preliminary data.</text>
</comment>
<evidence type="ECO:0000259" key="9">
    <source>
        <dbReference type="Pfam" id="PF00082"/>
    </source>
</evidence>
<dbReference type="PROSITE" id="PS00137">
    <property type="entry name" value="SUBTILASE_HIS"/>
    <property type="match status" value="1"/>
</dbReference>
<accession>A0A8T4IXU3</accession>
<organism evidence="11 12">
    <name type="scientific">Streptomyces daliensis</name>
    <dbReference type="NCBI Taxonomy" id="299421"/>
    <lineage>
        <taxon>Bacteria</taxon>
        <taxon>Bacillati</taxon>
        <taxon>Actinomycetota</taxon>
        <taxon>Actinomycetes</taxon>
        <taxon>Kitasatosporales</taxon>
        <taxon>Streptomycetaceae</taxon>
        <taxon>Streptomyces</taxon>
    </lineage>
</organism>
<dbReference type="GO" id="GO:0005615">
    <property type="term" value="C:extracellular space"/>
    <property type="evidence" value="ECO:0007669"/>
    <property type="project" value="TreeGrafter"/>
</dbReference>
<evidence type="ECO:0000256" key="4">
    <source>
        <dbReference type="ARBA" id="ARBA00022825"/>
    </source>
</evidence>
<dbReference type="PANTHER" id="PTHR43806">
    <property type="entry name" value="PEPTIDASE S8"/>
    <property type="match status" value="1"/>
</dbReference>
<evidence type="ECO:0000256" key="1">
    <source>
        <dbReference type="ARBA" id="ARBA00011073"/>
    </source>
</evidence>
<sequence>MRSQTRSKIRRFGALLPAVALVAGIQLAAAPGAQSAPTGDLRLAPSDTAISGSWIAVLKDGSASKAATKATARDLAAEQDARITEVYGSTIKGFAAKMSKAEATELAADPRVAYVEQDAEVKLNDTQSNATWGIDRIDQRDLPLSTTYTYNTTASNVTAYIIDTGIRTSHSEFSGGRATVGTDTIGDGQNGQDCQGHGTHVAGTVGGKTYGVAKAAKLVAVRVLNCSGSGSTSGVIAGVDWVTANAKKPAVANMSLGGGANTSLDNAVKRSIAAGITYAIAAGNGNAIGTPQNACNYSPARVPEALTVGATDSSDRRASWSNFGTCLDLFAPGVSITSAWRTSDTATNTISGTSMATPHTAGVAALYLAANPTATPAQVSTAITSGATPNKVIDPRTGSPNRLLYSLL</sequence>
<dbReference type="Proteomes" id="UP000675554">
    <property type="component" value="Unassembled WGS sequence"/>
</dbReference>
<dbReference type="PROSITE" id="PS51892">
    <property type="entry name" value="SUBTILASE"/>
    <property type="match status" value="1"/>
</dbReference>
<dbReference type="Pfam" id="PF00082">
    <property type="entry name" value="Peptidase_S8"/>
    <property type="match status" value="1"/>
</dbReference>
<dbReference type="SUPFAM" id="SSF52743">
    <property type="entry name" value="Subtilisin-like"/>
    <property type="match status" value="1"/>
</dbReference>
<dbReference type="SUPFAM" id="SSF54897">
    <property type="entry name" value="Protease propeptides/inhibitors"/>
    <property type="match status" value="1"/>
</dbReference>
<dbReference type="CDD" id="cd04077">
    <property type="entry name" value="Peptidases_S8_PCSK9_ProteinaseK_like"/>
    <property type="match status" value="1"/>
</dbReference>
<dbReference type="InterPro" id="IPR010259">
    <property type="entry name" value="S8pro/Inhibitor_I9"/>
</dbReference>
<evidence type="ECO:0000256" key="2">
    <source>
        <dbReference type="ARBA" id="ARBA00022670"/>
    </source>
</evidence>
<dbReference type="Gene3D" id="3.40.50.200">
    <property type="entry name" value="Peptidase S8/S53 domain"/>
    <property type="match status" value="1"/>
</dbReference>
<evidence type="ECO:0000256" key="8">
    <source>
        <dbReference type="SAM" id="SignalP"/>
    </source>
</evidence>
<proteinExistence type="inferred from homology"/>
<feature type="signal peptide" evidence="8">
    <location>
        <begin position="1"/>
        <end position="28"/>
    </location>
</feature>
<evidence type="ECO:0000259" key="10">
    <source>
        <dbReference type="Pfam" id="PF05922"/>
    </source>
</evidence>